<feature type="compositionally biased region" description="Basic and acidic residues" evidence="1">
    <location>
        <begin position="352"/>
        <end position="363"/>
    </location>
</feature>
<feature type="region of interest" description="Disordered" evidence="1">
    <location>
        <begin position="193"/>
        <end position="252"/>
    </location>
</feature>
<dbReference type="Proteomes" id="UP001148614">
    <property type="component" value="Unassembled WGS sequence"/>
</dbReference>
<feature type="compositionally biased region" description="Polar residues" evidence="1">
    <location>
        <begin position="134"/>
        <end position="144"/>
    </location>
</feature>
<feature type="compositionally biased region" description="Polar residues" evidence="1">
    <location>
        <begin position="336"/>
        <end position="345"/>
    </location>
</feature>
<proteinExistence type="predicted"/>
<evidence type="ECO:0000313" key="2">
    <source>
        <dbReference type="EMBL" id="KAJ3569713.1"/>
    </source>
</evidence>
<evidence type="ECO:0008006" key="4">
    <source>
        <dbReference type="Google" id="ProtNLM"/>
    </source>
</evidence>
<keyword evidence="3" id="KW-1185">Reference proteome</keyword>
<gene>
    <name evidence="2" type="ORF">NPX13_g5989</name>
</gene>
<dbReference type="PANTHER" id="PTHR39609">
    <property type="entry name" value="RFEG-RELATED"/>
    <property type="match status" value="1"/>
</dbReference>
<dbReference type="VEuPathDB" id="FungiDB:F4678DRAFT_457053"/>
<feature type="compositionally biased region" description="Basic and acidic residues" evidence="1">
    <location>
        <begin position="241"/>
        <end position="251"/>
    </location>
</feature>
<feature type="compositionally biased region" description="Polar residues" evidence="1">
    <location>
        <begin position="217"/>
        <end position="227"/>
    </location>
</feature>
<accession>A0A9W8NDE2</accession>
<evidence type="ECO:0000256" key="1">
    <source>
        <dbReference type="SAM" id="MobiDB-lite"/>
    </source>
</evidence>
<evidence type="ECO:0000313" key="3">
    <source>
        <dbReference type="Proteomes" id="UP001148614"/>
    </source>
</evidence>
<feature type="compositionally biased region" description="Polar residues" evidence="1">
    <location>
        <begin position="108"/>
        <end position="119"/>
    </location>
</feature>
<feature type="region of interest" description="Disordered" evidence="1">
    <location>
        <begin position="80"/>
        <end position="156"/>
    </location>
</feature>
<dbReference type="PANTHER" id="PTHR39609:SF1">
    <property type="entry name" value="RFEG"/>
    <property type="match status" value="1"/>
</dbReference>
<sequence length="594" mass="64791">MARRPPASGGNVLPQQTRQNEYFVPRDGIDREVITADICRYLGNDALNPETGQMIQGYFINAYRNLTSAMIQDLKADSARWDQERRQQSANRSSAGGGTIASNGVFVRSSNTPPVQYRNSDIHQLRQHYGPTDGSYSGNTSSDPYDNGPRYPGSGASGYTGAASSYPQYTAATGGYTQQGYTANTAQYAPPSANVASYSSSTPGYGQTPQDPPYNLVGTNMRASTQPPADPYANDAYGGPRDPRGDPRDQRIPVTSTMAPARTTYPTAGPSSNQAFAAGQNVSYYTQGAPSTNAPYSPAVQPGDAFYGRASPAGASAYSTTPDQQYESTPAHKRSGSAQNAQLPPSGSSSRHRSDRDSVERHAERRTHRTGRQGMRSGQRAFPGHPRQPYYLTPWNHLAPGLYDYYRGTLPWIPSHMAKDILQPPRGTPGLPCIDGQSTSLKTQPGLEFSVQTVSHSWFKYEMPVLPGCGDVGYIACSNFEGIVYPGLLGLVQNVDEKNTLIYVEAVYCQSLLLKAIMTTTPFSFHNKQEQLVPRIHRVANKIVYLMTRPARAIGRVELITLFGNIRSRRLVIIGFYVRSDTALGMSLPMKMAQ</sequence>
<dbReference type="EMBL" id="JANPWZ010001006">
    <property type="protein sequence ID" value="KAJ3569713.1"/>
    <property type="molecule type" value="Genomic_DNA"/>
</dbReference>
<feature type="compositionally biased region" description="Polar residues" evidence="1">
    <location>
        <begin position="194"/>
        <end position="209"/>
    </location>
</feature>
<protein>
    <recommendedName>
        <fullName evidence="4">Transcription factor</fullName>
    </recommendedName>
</protein>
<name>A0A9W8NDE2_9PEZI</name>
<feature type="compositionally biased region" description="Polar residues" evidence="1">
    <location>
        <begin position="317"/>
        <end position="328"/>
    </location>
</feature>
<reference evidence="2" key="1">
    <citation type="submission" date="2022-07" db="EMBL/GenBank/DDBJ databases">
        <title>Genome Sequence of Xylaria arbuscula.</title>
        <authorList>
            <person name="Buettner E."/>
        </authorList>
    </citation>
    <scope>NUCLEOTIDE SEQUENCE</scope>
    <source>
        <strain evidence="2">VT107</strain>
    </source>
</reference>
<organism evidence="2 3">
    <name type="scientific">Xylaria arbuscula</name>
    <dbReference type="NCBI Taxonomy" id="114810"/>
    <lineage>
        <taxon>Eukaryota</taxon>
        <taxon>Fungi</taxon>
        <taxon>Dikarya</taxon>
        <taxon>Ascomycota</taxon>
        <taxon>Pezizomycotina</taxon>
        <taxon>Sordariomycetes</taxon>
        <taxon>Xylariomycetidae</taxon>
        <taxon>Xylariales</taxon>
        <taxon>Xylariaceae</taxon>
        <taxon>Xylaria</taxon>
    </lineage>
</organism>
<feature type="region of interest" description="Disordered" evidence="1">
    <location>
        <begin position="303"/>
        <end position="386"/>
    </location>
</feature>
<comment type="caution">
    <text evidence="2">The sequence shown here is derived from an EMBL/GenBank/DDBJ whole genome shotgun (WGS) entry which is preliminary data.</text>
</comment>
<dbReference type="AlphaFoldDB" id="A0A9W8NDE2"/>